<dbReference type="SUPFAM" id="SSF57667">
    <property type="entry name" value="beta-beta-alpha zinc fingers"/>
    <property type="match status" value="1"/>
</dbReference>
<sequence length="436" mass="46430">MRVSLPQFLRRRSATPEKLPQEEESTHKLDVHRGGGIRAIGGGGPSQSRSKGEPESPLDERGEVAGPTDAPLKRKGASEPGRENQDRTNQNQEREDKKAERNPAGAAKTGKEEARRGAAKHALQKGATASSAEEGMPGSRGEGDETPVETGNRLALNDAAGQQGAAERVGNFKDLSLLDEPVSLRDQSADRPTGLWQNPQNDLLEGRRRPYGCNLCGAHFAYPQALGGHMRLHRNVIAAAQSPSDLFSVFRPPSSQCHSFASGARSSGGPCRQADPRAAVLQALDSRLLSLGNGVGDLTSSRGNSGMLGLDKAVKSCTTSDKPKRECLAGLVNQRELKTTASSPQHDNLLIGPLSSPTQIPEASAEPPSCLIYLPSQGAFPGGWFELEHVDVRHPERIAPVNLGGNHKLVAEQVLEALVRQAERPTSAAVHPAIPK</sequence>
<evidence type="ECO:0000256" key="1">
    <source>
        <dbReference type="PROSITE-ProRule" id="PRU00042"/>
    </source>
</evidence>
<accession>A0A1Y1IS95</accession>
<evidence type="ECO:0000313" key="5">
    <source>
        <dbReference type="Proteomes" id="UP000054558"/>
    </source>
</evidence>
<evidence type="ECO:0000259" key="3">
    <source>
        <dbReference type="PROSITE" id="PS50157"/>
    </source>
</evidence>
<dbReference type="OrthoDB" id="9411774at2759"/>
<dbReference type="InterPro" id="IPR036236">
    <property type="entry name" value="Znf_C2H2_sf"/>
</dbReference>
<dbReference type="PROSITE" id="PS50157">
    <property type="entry name" value="ZINC_FINGER_C2H2_2"/>
    <property type="match status" value="1"/>
</dbReference>
<keyword evidence="5" id="KW-1185">Reference proteome</keyword>
<evidence type="ECO:0000256" key="2">
    <source>
        <dbReference type="SAM" id="MobiDB-lite"/>
    </source>
</evidence>
<feature type="region of interest" description="Disordered" evidence="2">
    <location>
        <begin position="1"/>
        <end position="150"/>
    </location>
</feature>
<name>A0A1Y1IS95_KLENI</name>
<keyword evidence="1" id="KW-0479">Metal-binding</keyword>
<evidence type="ECO:0000313" key="4">
    <source>
        <dbReference type="EMBL" id="GAQ92389.1"/>
    </source>
</evidence>
<feature type="compositionally biased region" description="Basic and acidic residues" evidence="2">
    <location>
        <begin position="50"/>
        <end position="63"/>
    </location>
</feature>
<dbReference type="InterPro" id="IPR013087">
    <property type="entry name" value="Znf_C2H2_type"/>
</dbReference>
<gene>
    <name evidence="4" type="ORF">KFL_010020030</name>
</gene>
<keyword evidence="1" id="KW-0863">Zinc-finger</keyword>
<proteinExistence type="predicted"/>
<keyword evidence="1" id="KW-0862">Zinc</keyword>
<feature type="compositionally biased region" description="Basic and acidic residues" evidence="2">
    <location>
        <begin position="76"/>
        <end position="101"/>
    </location>
</feature>
<feature type="compositionally biased region" description="Basic and acidic residues" evidence="2">
    <location>
        <begin position="19"/>
        <end position="33"/>
    </location>
</feature>
<organism evidence="4 5">
    <name type="scientific">Klebsormidium nitens</name>
    <name type="common">Green alga</name>
    <name type="synonym">Ulothrix nitens</name>
    <dbReference type="NCBI Taxonomy" id="105231"/>
    <lineage>
        <taxon>Eukaryota</taxon>
        <taxon>Viridiplantae</taxon>
        <taxon>Streptophyta</taxon>
        <taxon>Klebsormidiophyceae</taxon>
        <taxon>Klebsormidiales</taxon>
        <taxon>Klebsormidiaceae</taxon>
        <taxon>Klebsormidium</taxon>
    </lineage>
</organism>
<feature type="domain" description="C2H2-type" evidence="3">
    <location>
        <begin position="211"/>
        <end position="233"/>
    </location>
</feature>
<dbReference type="AlphaFoldDB" id="A0A1Y1IS95"/>
<reference evidence="4 5" key="1">
    <citation type="journal article" date="2014" name="Nat. Commun.">
        <title>Klebsormidium flaccidum genome reveals primary factors for plant terrestrial adaptation.</title>
        <authorList>
            <person name="Hori K."/>
            <person name="Maruyama F."/>
            <person name="Fujisawa T."/>
            <person name="Togashi T."/>
            <person name="Yamamoto N."/>
            <person name="Seo M."/>
            <person name="Sato S."/>
            <person name="Yamada T."/>
            <person name="Mori H."/>
            <person name="Tajima N."/>
            <person name="Moriyama T."/>
            <person name="Ikeuchi M."/>
            <person name="Watanabe M."/>
            <person name="Wada H."/>
            <person name="Kobayashi K."/>
            <person name="Saito M."/>
            <person name="Masuda T."/>
            <person name="Sasaki-Sekimoto Y."/>
            <person name="Mashiguchi K."/>
            <person name="Awai K."/>
            <person name="Shimojima M."/>
            <person name="Masuda S."/>
            <person name="Iwai M."/>
            <person name="Nobusawa T."/>
            <person name="Narise T."/>
            <person name="Kondo S."/>
            <person name="Saito H."/>
            <person name="Sato R."/>
            <person name="Murakawa M."/>
            <person name="Ihara Y."/>
            <person name="Oshima-Yamada Y."/>
            <person name="Ohtaka K."/>
            <person name="Satoh M."/>
            <person name="Sonobe K."/>
            <person name="Ishii M."/>
            <person name="Ohtani R."/>
            <person name="Kanamori-Sato M."/>
            <person name="Honoki R."/>
            <person name="Miyazaki D."/>
            <person name="Mochizuki H."/>
            <person name="Umetsu J."/>
            <person name="Higashi K."/>
            <person name="Shibata D."/>
            <person name="Kamiya Y."/>
            <person name="Sato N."/>
            <person name="Nakamura Y."/>
            <person name="Tabata S."/>
            <person name="Ida S."/>
            <person name="Kurokawa K."/>
            <person name="Ohta H."/>
        </authorList>
    </citation>
    <scope>NUCLEOTIDE SEQUENCE [LARGE SCALE GENOMIC DNA]</scope>
    <source>
        <strain evidence="4 5">NIES-2285</strain>
    </source>
</reference>
<dbReference type="Proteomes" id="UP000054558">
    <property type="component" value="Unassembled WGS sequence"/>
</dbReference>
<dbReference type="Pfam" id="PF13912">
    <property type="entry name" value="zf-C2H2_6"/>
    <property type="match status" value="1"/>
</dbReference>
<protein>
    <recommendedName>
        <fullName evidence="3">C2H2-type domain-containing protein</fullName>
    </recommendedName>
</protein>
<dbReference type="GO" id="GO:0008270">
    <property type="term" value="F:zinc ion binding"/>
    <property type="evidence" value="ECO:0007669"/>
    <property type="project" value="UniProtKB-KW"/>
</dbReference>
<dbReference type="EMBL" id="DF237951">
    <property type="protein sequence ID" value="GAQ92389.1"/>
    <property type="molecule type" value="Genomic_DNA"/>
</dbReference>
<feature type="compositionally biased region" description="Gly residues" evidence="2">
    <location>
        <begin position="34"/>
        <end position="45"/>
    </location>
</feature>
<dbReference type="PROSITE" id="PS00028">
    <property type="entry name" value="ZINC_FINGER_C2H2_1"/>
    <property type="match status" value="1"/>
</dbReference>